<evidence type="ECO:0000313" key="2">
    <source>
        <dbReference type="Proteomes" id="UP000269974"/>
    </source>
</evidence>
<dbReference type="InterPro" id="IPR001466">
    <property type="entry name" value="Beta-lactam-related"/>
</dbReference>
<accession>A0A0K9EU44</accession>
<proteinExistence type="predicted"/>
<dbReference type="PANTHER" id="PTHR43283:SF15">
    <property type="entry name" value="CONSERVED PROTEIN"/>
    <property type="match status" value="1"/>
</dbReference>
<dbReference type="Proteomes" id="UP000269974">
    <property type="component" value="Unassembled WGS sequence"/>
</dbReference>
<dbReference type="STRING" id="1657.ACU20_03965"/>
<dbReference type="PANTHER" id="PTHR43283">
    <property type="entry name" value="BETA-LACTAMASE-RELATED"/>
    <property type="match status" value="1"/>
</dbReference>
<dbReference type="RefSeq" id="WP_049619513.1">
    <property type="nucleotide sequence ID" value="NZ_LFUS01000021.1"/>
</dbReference>
<dbReference type="Gene3D" id="3.40.710.10">
    <property type="entry name" value="DD-peptidase/beta-lactamase superfamily"/>
    <property type="match status" value="1"/>
</dbReference>
<comment type="caution">
    <text evidence="1">The sequence shown here is derived from an EMBL/GenBank/DDBJ whole genome shotgun (WGS) entry which is preliminary data.</text>
</comment>
<dbReference type="InterPro" id="IPR050789">
    <property type="entry name" value="Diverse_Enzym_Activities"/>
</dbReference>
<dbReference type="SUPFAM" id="SSF56601">
    <property type="entry name" value="beta-lactamase/transpeptidase-like"/>
    <property type="match status" value="1"/>
</dbReference>
<gene>
    <name evidence="1" type="primary">pbpE</name>
    <name evidence="1" type="ORF">NCTC10327_00295</name>
</gene>
<reference evidence="1 2" key="1">
    <citation type="submission" date="2018-11" db="EMBL/GenBank/DDBJ databases">
        <authorList>
            <consortium name="Pathogen Informatics"/>
        </authorList>
    </citation>
    <scope>NUCLEOTIDE SEQUENCE [LARGE SCALE GENOMIC DNA]</scope>
    <source>
        <strain evidence="1 2">NCTC10327</strain>
    </source>
</reference>
<dbReference type="Pfam" id="PF00144">
    <property type="entry name" value="Beta-lactamase"/>
    <property type="match status" value="1"/>
</dbReference>
<organism evidence="1 2">
    <name type="scientific">Actinobaculum suis</name>
    <dbReference type="NCBI Taxonomy" id="1657"/>
    <lineage>
        <taxon>Bacteria</taxon>
        <taxon>Bacillati</taxon>
        <taxon>Actinomycetota</taxon>
        <taxon>Actinomycetes</taxon>
        <taxon>Actinomycetales</taxon>
        <taxon>Actinomycetaceae</taxon>
        <taxon>Actinobaculum</taxon>
    </lineage>
</organism>
<dbReference type="InterPro" id="IPR012338">
    <property type="entry name" value="Beta-lactam/transpept-like"/>
</dbReference>
<sequence length="303" mass="33442">MNRARLASDTLPFKHSLGVVQRGGELTYRDSDTAVVWPLASVTKPIVAWSVLVAIEAGKLDLDDEVTAWQLPVCALLAHASGLPVDGEFRRRIDGARRLTRYAYGKESDMGQAWGPGTDAPITPPAHGLYERRVYSNYGYEVLGRYVEERVGMPIATWVHDSVFRPLGMVSSELRGSPAHGAFSNVQDLRLFVRELMDPQLISEPLARYAQSAQYAGLPGILPGYGYQEDNLWGLGCEIRGHKRPHWLADVFSPRTFGHFGISGSFIWVDPDLGKAGIFLGAQKFGRAHSHAWPAITAEMRGL</sequence>
<dbReference type="EMBL" id="UYIO01000001">
    <property type="protein sequence ID" value="VDG75604.1"/>
    <property type="molecule type" value="Genomic_DNA"/>
</dbReference>
<evidence type="ECO:0000313" key="1">
    <source>
        <dbReference type="EMBL" id="VDG75604.1"/>
    </source>
</evidence>
<protein>
    <submittedName>
        <fullName evidence="1">Beta-lactamase</fullName>
    </submittedName>
</protein>
<name>A0A0K9EU44_9ACTO</name>
<dbReference type="AlphaFoldDB" id="A0A0K9EU44"/>